<feature type="compositionally biased region" description="Basic and acidic residues" evidence="1">
    <location>
        <begin position="7"/>
        <end position="24"/>
    </location>
</feature>
<dbReference type="Proteomes" id="UP000593560">
    <property type="component" value="Unassembled WGS sequence"/>
</dbReference>
<reference evidence="2 3" key="1">
    <citation type="journal article" date="2019" name="Genome Biol. Evol.">
        <title>Insights into the evolution of the New World diploid cottons (Gossypium, subgenus Houzingenia) based on genome sequencing.</title>
        <authorList>
            <person name="Grover C.E."/>
            <person name="Arick M.A. 2nd"/>
            <person name="Thrash A."/>
            <person name="Conover J.L."/>
            <person name="Sanders W.S."/>
            <person name="Peterson D.G."/>
            <person name="Frelichowski J.E."/>
            <person name="Scheffler J.A."/>
            <person name="Scheffler B.E."/>
            <person name="Wendel J.F."/>
        </authorList>
    </citation>
    <scope>NUCLEOTIDE SEQUENCE [LARGE SCALE GENOMIC DNA]</scope>
    <source>
        <strain evidence="2">0</strain>
        <tissue evidence="2">Leaf</tissue>
    </source>
</reference>
<proteinExistence type="predicted"/>
<sequence length="35" mass="4203">MTSGEENSDHPQSKIEEIQRRVEEEQFGPWMIVER</sequence>
<feature type="non-terminal residue" evidence="2">
    <location>
        <position position="35"/>
    </location>
</feature>
<keyword evidence="3" id="KW-1185">Reference proteome</keyword>
<evidence type="ECO:0000313" key="2">
    <source>
        <dbReference type="EMBL" id="MBA0816193.1"/>
    </source>
</evidence>
<feature type="region of interest" description="Disordered" evidence="1">
    <location>
        <begin position="1"/>
        <end position="35"/>
    </location>
</feature>
<accession>A0A7J9I2X8</accession>
<gene>
    <name evidence="2" type="ORF">Gohar_000884</name>
</gene>
<name>A0A7J9I2X8_9ROSI</name>
<organism evidence="2 3">
    <name type="scientific">Gossypium harknessii</name>
    <dbReference type="NCBI Taxonomy" id="34285"/>
    <lineage>
        <taxon>Eukaryota</taxon>
        <taxon>Viridiplantae</taxon>
        <taxon>Streptophyta</taxon>
        <taxon>Embryophyta</taxon>
        <taxon>Tracheophyta</taxon>
        <taxon>Spermatophyta</taxon>
        <taxon>Magnoliopsida</taxon>
        <taxon>eudicotyledons</taxon>
        <taxon>Gunneridae</taxon>
        <taxon>Pentapetalae</taxon>
        <taxon>rosids</taxon>
        <taxon>malvids</taxon>
        <taxon>Malvales</taxon>
        <taxon>Malvaceae</taxon>
        <taxon>Malvoideae</taxon>
        <taxon>Gossypium</taxon>
    </lineage>
</organism>
<comment type="caution">
    <text evidence="2">The sequence shown here is derived from an EMBL/GenBank/DDBJ whole genome shotgun (WGS) entry which is preliminary data.</text>
</comment>
<protein>
    <submittedName>
        <fullName evidence="2">Uncharacterized protein</fullName>
    </submittedName>
</protein>
<dbReference type="EMBL" id="JABFAD010000013">
    <property type="protein sequence ID" value="MBA0816193.1"/>
    <property type="molecule type" value="Genomic_DNA"/>
</dbReference>
<evidence type="ECO:0000256" key="1">
    <source>
        <dbReference type="SAM" id="MobiDB-lite"/>
    </source>
</evidence>
<evidence type="ECO:0000313" key="3">
    <source>
        <dbReference type="Proteomes" id="UP000593560"/>
    </source>
</evidence>
<dbReference type="AlphaFoldDB" id="A0A7J9I2X8"/>